<dbReference type="RefSeq" id="WP_309865874.1">
    <property type="nucleotide sequence ID" value="NZ_JAVDQG010000004.1"/>
</dbReference>
<organism evidence="2 3">
    <name type="scientific">Desmospora profundinema</name>
    <dbReference type="NCBI Taxonomy" id="1571184"/>
    <lineage>
        <taxon>Bacteria</taxon>
        <taxon>Bacillati</taxon>
        <taxon>Bacillota</taxon>
        <taxon>Bacilli</taxon>
        <taxon>Bacillales</taxon>
        <taxon>Thermoactinomycetaceae</taxon>
        <taxon>Desmospora</taxon>
    </lineage>
</organism>
<sequence>MHIQPDSAKVASLNTEPSQAAMLDTLMDGSWMTATELANRHRQPSGGVDEGRKRRIAKTVQPDFR</sequence>
<evidence type="ECO:0000313" key="2">
    <source>
        <dbReference type="EMBL" id="MDR6226249.1"/>
    </source>
</evidence>
<accession>A0ABU1IN87</accession>
<dbReference type="EMBL" id="JAVDQG010000004">
    <property type="protein sequence ID" value="MDR6226249.1"/>
    <property type="molecule type" value="Genomic_DNA"/>
</dbReference>
<protein>
    <submittedName>
        <fullName evidence="2">Uncharacterized protein</fullName>
    </submittedName>
</protein>
<evidence type="ECO:0000256" key="1">
    <source>
        <dbReference type="SAM" id="MobiDB-lite"/>
    </source>
</evidence>
<proteinExistence type="predicted"/>
<gene>
    <name evidence="2" type="ORF">JOE21_002255</name>
</gene>
<comment type="caution">
    <text evidence="2">The sequence shown here is derived from an EMBL/GenBank/DDBJ whole genome shotgun (WGS) entry which is preliminary data.</text>
</comment>
<dbReference type="Proteomes" id="UP001185012">
    <property type="component" value="Unassembled WGS sequence"/>
</dbReference>
<feature type="region of interest" description="Disordered" evidence="1">
    <location>
        <begin position="39"/>
        <end position="65"/>
    </location>
</feature>
<evidence type="ECO:0000313" key="3">
    <source>
        <dbReference type="Proteomes" id="UP001185012"/>
    </source>
</evidence>
<name>A0ABU1IN87_9BACL</name>
<keyword evidence="3" id="KW-1185">Reference proteome</keyword>
<reference evidence="2 3" key="1">
    <citation type="submission" date="2023-07" db="EMBL/GenBank/DDBJ databases">
        <title>Genomic Encyclopedia of Type Strains, Phase IV (KMG-IV): sequencing the most valuable type-strain genomes for metagenomic binning, comparative biology and taxonomic classification.</title>
        <authorList>
            <person name="Goeker M."/>
        </authorList>
    </citation>
    <scope>NUCLEOTIDE SEQUENCE [LARGE SCALE GENOMIC DNA]</scope>
    <source>
        <strain evidence="2 3">DSM 45903</strain>
    </source>
</reference>